<feature type="coiled-coil region" evidence="1">
    <location>
        <begin position="3"/>
        <end position="30"/>
    </location>
</feature>
<dbReference type="AlphaFoldDB" id="A0A062V8A5"/>
<evidence type="ECO:0000256" key="2">
    <source>
        <dbReference type="SAM" id="Phobius"/>
    </source>
</evidence>
<feature type="transmembrane region" description="Helical" evidence="2">
    <location>
        <begin position="34"/>
        <end position="54"/>
    </location>
</feature>
<feature type="domain" description="DUF7982" evidence="3">
    <location>
        <begin position="6"/>
        <end position="213"/>
    </location>
</feature>
<evidence type="ECO:0000313" key="5">
    <source>
        <dbReference type="Proteomes" id="UP000027153"/>
    </source>
</evidence>
<feature type="transmembrane region" description="Helical" evidence="2">
    <location>
        <begin position="60"/>
        <end position="80"/>
    </location>
</feature>
<keyword evidence="2" id="KW-1133">Transmembrane helix</keyword>
<dbReference type="OrthoDB" id="148221at2157"/>
<comment type="caution">
    <text evidence="4">The sequence shown here is derived from an EMBL/GenBank/DDBJ whole genome shotgun (WGS) entry which is preliminary data.</text>
</comment>
<dbReference type="RefSeq" id="WP_048089828.1">
    <property type="nucleotide sequence ID" value="NZ_JMIY01000002.1"/>
</dbReference>
<gene>
    <name evidence="4" type="ORF">ANME2D_01243</name>
</gene>
<dbReference type="Pfam" id="PF25939">
    <property type="entry name" value="DUF7982"/>
    <property type="match status" value="1"/>
</dbReference>
<name>A0A062V8A5_9EURY</name>
<keyword evidence="2" id="KW-0812">Transmembrane</keyword>
<dbReference type="EMBL" id="JMIY01000002">
    <property type="protein sequence ID" value="KCZ72808.1"/>
    <property type="molecule type" value="Genomic_DNA"/>
</dbReference>
<dbReference type="Proteomes" id="UP000027153">
    <property type="component" value="Unassembled WGS sequence"/>
</dbReference>
<organism evidence="4 5">
    <name type="scientific">Candidatus Methanoperedens nitratireducens</name>
    <dbReference type="NCBI Taxonomy" id="1392998"/>
    <lineage>
        <taxon>Archaea</taxon>
        <taxon>Methanobacteriati</taxon>
        <taxon>Methanobacteriota</taxon>
        <taxon>Stenosarchaea group</taxon>
        <taxon>Methanomicrobia</taxon>
        <taxon>Methanosarcinales</taxon>
        <taxon>ANME-2 cluster</taxon>
        <taxon>Candidatus Methanoperedentaceae</taxon>
        <taxon>Candidatus Methanoperedens</taxon>
    </lineage>
</organism>
<sequence>MEDALLKRRLIELERENKTLRVEHSLAKKNEYRYTGYALVFFGAAAAAISYFTYNNTTLASIMLFAGLGTVYLGILSLFLTPEKFIREEILERSNLSSIIVINNIIQELQIYSKGIYVLSDDEIRVVIPLRSDYKLKKTFQRTFQVDEPGSTALVLVPLGYSLMQMAEKNGADWNSIQHALDEVMVDGLEVAKGVEVEHGDADITVRVDKPLYINLCRRVSSEAPGICNIGCSFCSLIACIITKNTGKNVMIKQVEHGKDHVTAKFQLVPDIHP</sequence>
<keyword evidence="1" id="KW-0175">Coiled coil</keyword>
<keyword evidence="5" id="KW-1185">Reference proteome</keyword>
<reference evidence="4 5" key="1">
    <citation type="journal article" date="2013" name="Nature">
        <title>Anaerobic oxidation of methane coupled to nitrate reduction in a novel archaeal lineage.</title>
        <authorList>
            <person name="Haroon M.F."/>
            <person name="Hu S."/>
            <person name="Shi Y."/>
            <person name="Imelfort M."/>
            <person name="Keller J."/>
            <person name="Hugenholtz P."/>
            <person name="Yuan Z."/>
            <person name="Tyson G.W."/>
        </authorList>
    </citation>
    <scope>NUCLEOTIDE SEQUENCE [LARGE SCALE GENOMIC DNA]</scope>
    <source>
        <strain evidence="4 5">ANME-2d</strain>
    </source>
</reference>
<accession>A0A062V8A5</accession>
<keyword evidence="2" id="KW-0472">Membrane</keyword>
<evidence type="ECO:0000256" key="1">
    <source>
        <dbReference type="SAM" id="Coils"/>
    </source>
</evidence>
<proteinExistence type="predicted"/>
<evidence type="ECO:0000259" key="3">
    <source>
        <dbReference type="Pfam" id="PF25939"/>
    </source>
</evidence>
<dbReference type="InterPro" id="IPR058288">
    <property type="entry name" value="DUF7982"/>
</dbReference>
<protein>
    <recommendedName>
        <fullName evidence="3">DUF7982 domain-containing protein</fullName>
    </recommendedName>
</protein>
<evidence type="ECO:0000313" key="4">
    <source>
        <dbReference type="EMBL" id="KCZ72808.1"/>
    </source>
</evidence>